<reference evidence="5" key="1">
    <citation type="submission" date="2013-09" db="EMBL/GenBank/DDBJ databases">
        <title>The Genome Sequence of Anopheles maculatus species B.</title>
        <authorList>
            <consortium name="The Broad Institute Genomics Platform"/>
            <person name="Neafsey D.E."/>
            <person name="Besansky N."/>
            <person name="Howell P."/>
            <person name="Walton C."/>
            <person name="Young S.K."/>
            <person name="Zeng Q."/>
            <person name="Gargeya S."/>
            <person name="Fitzgerald M."/>
            <person name="Haas B."/>
            <person name="Abouelleil A."/>
            <person name="Allen A.W."/>
            <person name="Alvarado L."/>
            <person name="Arachchi H.M."/>
            <person name="Berlin A.M."/>
            <person name="Chapman S.B."/>
            <person name="Gainer-Dewar J."/>
            <person name="Goldberg J."/>
            <person name="Griggs A."/>
            <person name="Gujja S."/>
            <person name="Hansen M."/>
            <person name="Howarth C."/>
            <person name="Imamovic A."/>
            <person name="Ireland A."/>
            <person name="Larimer J."/>
            <person name="McCowan C."/>
            <person name="Murphy C."/>
            <person name="Pearson M."/>
            <person name="Poon T.W."/>
            <person name="Priest M."/>
            <person name="Roberts A."/>
            <person name="Saif S."/>
            <person name="Shea T."/>
            <person name="Sisk P."/>
            <person name="Sykes S."/>
            <person name="Wortman J."/>
            <person name="Nusbaum C."/>
            <person name="Birren B."/>
        </authorList>
    </citation>
    <scope>NUCLEOTIDE SEQUENCE [LARGE SCALE GENOMIC DNA]</scope>
    <source>
        <strain evidence="5">maculatus3</strain>
    </source>
</reference>
<reference evidence="4" key="2">
    <citation type="submission" date="2020-05" db="UniProtKB">
        <authorList>
            <consortium name="EnsemblMetazoa"/>
        </authorList>
    </citation>
    <scope>IDENTIFICATION</scope>
    <source>
        <strain evidence="4">maculatus3</strain>
    </source>
</reference>
<evidence type="ECO:0000256" key="2">
    <source>
        <dbReference type="SAM" id="MobiDB-lite"/>
    </source>
</evidence>
<evidence type="ECO:0000313" key="5">
    <source>
        <dbReference type="Proteomes" id="UP000075901"/>
    </source>
</evidence>
<evidence type="ECO:0000259" key="3">
    <source>
        <dbReference type="PROSITE" id="PS51900"/>
    </source>
</evidence>
<dbReference type="InterPro" id="IPR010998">
    <property type="entry name" value="Integrase_recombinase_N"/>
</dbReference>
<name>A0A182SSZ1_9DIPT</name>
<dbReference type="EnsemblMetazoa" id="AMAM012787-RA">
    <property type="protein sequence ID" value="AMAM012787-PA"/>
    <property type="gene ID" value="AMAM012787"/>
</dbReference>
<sequence length="529" mass="57615">MSLVGHTTSGHTAGENVPIDAMCGATAARRAPSGATMSTPANRSPNPSGRRVPRQSPPITTRVARGLAVLTARAALPLQFAVYASGLDMLCQAAQSGLTALRRRRRILERRLHALPPAAHVHWAFDEHGEQFEIPSQADDLETEIEMATDAMNELRKAFAIAAYHHWERSVLEWWHAENPAARDESVPEERRPKPPQKHGKLQEFAENVATPPAPALDKVRTLANALKHNSKDRWDNLAQQWPEVIARKPYQNRANWAGTIRLSDSQLLKVFQADLPRHVDRLSRERLAGAGRDQDSLRRILSTARFPAGIPLHLAPQEPDGPELRPNRPLADGLTLYLEARAAAAARLGRAADDPALQIGLELGPEPVFVAWLDQGQRAPEAAAPAPPPLGQPAAAVRRWFEATVSQAVPDADDRLETARAAARAYAQRAAAPNTLRAYRASIRAWCAWSARHALPCLPARGPDIAAFLAAERGRGLSPTTLDLRRAALTYLHRLADCPVPTQDSAVAATQAGIRRDAAARGHGPKPK</sequence>
<dbReference type="PROSITE" id="PS51900">
    <property type="entry name" value="CB"/>
    <property type="match status" value="1"/>
</dbReference>
<dbReference type="GO" id="GO:0003677">
    <property type="term" value="F:DNA binding"/>
    <property type="evidence" value="ECO:0007669"/>
    <property type="project" value="UniProtKB-KW"/>
</dbReference>
<dbReference type="Gene3D" id="1.10.150.130">
    <property type="match status" value="1"/>
</dbReference>
<feature type="region of interest" description="Disordered" evidence="2">
    <location>
        <begin position="182"/>
        <end position="203"/>
    </location>
</feature>
<dbReference type="GO" id="GO:0015074">
    <property type="term" value="P:DNA integration"/>
    <property type="evidence" value="ECO:0007669"/>
    <property type="project" value="InterPro"/>
</dbReference>
<keyword evidence="1" id="KW-0238">DNA-binding</keyword>
<feature type="compositionally biased region" description="Polar residues" evidence="2">
    <location>
        <begin position="35"/>
        <end position="47"/>
    </location>
</feature>
<proteinExistence type="predicted"/>
<evidence type="ECO:0000256" key="1">
    <source>
        <dbReference type="ARBA" id="ARBA00023125"/>
    </source>
</evidence>
<dbReference type="VEuPathDB" id="VectorBase:AMAM012787"/>
<feature type="compositionally biased region" description="Basic and acidic residues" evidence="2">
    <location>
        <begin position="182"/>
        <end position="193"/>
    </location>
</feature>
<keyword evidence="5" id="KW-1185">Reference proteome</keyword>
<evidence type="ECO:0000313" key="4">
    <source>
        <dbReference type="EnsemblMetazoa" id="AMAM012787-PA"/>
    </source>
</evidence>
<dbReference type="Proteomes" id="UP000075901">
    <property type="component" value="Unassembled WGS sequence"/>
</dbReference>
<dbReference type="InterPro" id="IPR044068">
    <property type="entry name" value="CB"/>
</dbReference>
<accession>A0A182SSZ1</accession>
<dbReference type="SUPFAM" id="SSF47823">
    <property type="entry name" value="lambda integrase-like, N-terminal domain"/>
    <property type="match status" value="1"/>
</dbReference>
<feature type="domain" description="Core-binding (CB)" evidence="3">
    <location>
        <begin position="418"/>
        <end position="498"/>
    </location>
</feature>
<dbReference type="AlphaFoldDB" id="A0A182SSZ1"/>
<organism evidence="4 5">
    <name type="scientific">Anopheles maculatus</name>
    <dbReference type="NCBI Taxonomy" id="74869"/>
    <lineage>
        <taxon>Eukaryota</taxon>
        <taxon>Metazoa</taxon>
        <taxon>Ecdysozoa</taxon>
        <taxon>Arthropoda</taxon>
        <taxon>Hexapoda</taxon>
        <taxon>Insecta</taxon>
        <taxon>Pterygota</taxon>
        <taxon>Neoptera</taxon>
        <taxon>Endopterygota</taxon>
        <taxon>Diptera</taxon>
        <taxon>Nematocera</taxon>
        <taxon>Culicoidea</taxon>
        <taxon>Culicidae</taxon>
        <taxon>Anophelinae</taxon>
        <taxon>Anopheles</taxon>
        <taxon>Anopheles maculatus group</taxon>
    </lineage>
</organism>
<dbReference type="InterPro" id="IPR004107">
    <property type="entry name" value="Integrase_SAM-like_N"/>
</dbReference>
<dbReference type="Pfam" id="PF02899">
    <property type="entry name" value="Phage_int_SAM_1"/>
    <property type="match status" value="1"/>
</dbReference>
<feature type="region of interest" description="Disordered" evidence="2">
    <location>
        <begin position="28"/>
        <end position="58"/>
    </location>
</feature>
<protein>
    <recommendedName>
        <fullName evidence="3">Core-binding (CB) domain-containing protein</fullName>
    </recommendedName>
</protein>